<feature type="region of interest" description="Disordered" evidence="1">
    <location>
        <begin position="198"/>
        <end position="239"/>
    </location>
</feature>
<dbReference type="PANTHER" id="PTHR12083:SF9">
    <property type="entry name" value="BIFUNCTIONAL POLYNUCLEOTIDE PHOSPHATASE_KINASE"/>
    <property type="match status" value="1"/>
</dbReference>
<dbReference type="EMBL" id="JASNQZ010000008">
    <property type="protein sequence ID" value="KAL0953486.1"/>
    <property type="molecule type" value="Genomic_DNA"/>
</dbReference>
<dbReference type="Gene3D" id="3.40.50.300">
    <property type="entry name" value="P-loop containing nucleotide triphosphate hydrolases"/>
    <property type="match status" value="1"/>
</dbReference>
<name>A0ABR3JDZ5_9AGAR</name>
<dbReference type="InterPro" id="IPR027417">
    <property type="entry name" value="P-loop_NTPase"/>
</dbReference>
<keyword evidence="3" id="KW-1185">Reference proteome</keyword>
<comment type="caution">
    <text evidence="2">The sequence shown here is derived from an EMBL/GenBank/DDBJ whole genome shotgun (WGS) entry which is preliminary data.</text>
</comment>
<proteinExistence type="predicted"/>
<protein>
    <recommendedName>
        <fullName evidence="4">P-loop containing nucleoside triphosphate hydrolase protein</fullName>
    </recommendedName>
</protein>
<dbReference type="SUPFAM" id="SSF52540">
    <property type="entry name" value="P-loop containing nucleoside triphosphate hydrolases"/>
    <property type="match status" value="1"/>
</dbReference>
<gene>
    <name evidence="2" type="ORF">HGRIS_004716</name>
</gene>
<dbReference type="PANTHER" id="PTHR12083">
    <property type="entry name" value="BIFUNCTIONAL POLYNUCLEOTIDE PHOSPHATASE/KINASE"/>
    <property type="match status" value="1"/>
</dbReference>
<sequence length="239" mass="26675">MASIISSIYSGWQSAGAFITGADDTKNDINGGEQVVLILVGLVGSGKSAFAAALEEHFPFFRRCNQDDLGDRRQVEHLARNSLRQGLSVCIDRTNFNESQRAYWIDIAREYPKASRWVIVFDTPYEVCAARLRERTSHPTITSPEQGLSILARFASDYRPPAVHEGYDRIISLSPSDHSSSTYTKEDVMGILQRVQNSPQVTRAAAPHADRRWGQPSRRGDHRQGYPSEGYRGRGYPSG</sequence>
<evidence type="ECO:0000256" key="1">
    <source>
        <dbReference type="SAM" id="MobiDB-lite"/>
    </source>
</evidence>
<organism evidence="2 3">
    <name type="scientific">Hohenbuehelia grisea</name>
    <dbReference type="NCBI Taxonomy" id="104357"/>
    <lineage>
        <taxon>Eukaryota</taxon>
        <taxon>Fungi</taxon>
        <taxon>Dikarya</taxon>
        <taxon>Basidiomycota</taxon>
        <taxon>Agaricomycotina</taxon>
        <taxon>Agaricomycetes</taxon>
        <taxon>Agaricomycetidae</taxon>
        <taxon>Agaricales</taxon>
        <taxon>Pleurotineae</taxon>
        <taxon>Pleurotaceae</taxon>
        <taxon>Hohenbuehelia</taxon>
    </lineage>
</organism>
<dbReference type="Proteomes" id="UP001556367">
    <property type="component" value="Unassembled WGS sequence"/>
</dbReference>
<evidence type="ECO:0008006" key="4">
    <source>
        <dbReference type="Google" id="ProtNLM"/>
    </source>
</evidence>
<evidence type="ECO:0000313" key="2">
    <source>
        <dbReference type="EMBL" id="KAL0953486.1"/>
    </source>
</evidence>
<feature type="compositionally biased region" description="Basic and acidic residues" evidence="1">
    <location>
        <begin position="208"/>
        <end position="224"/>
    </location>
</feature>
<accession>A0ABR3JDZ5</accession>
<evidence type="ECO:0000313" key="3">
    <source>
        <dbReference type="Proteomes" id="UP001556367"/>
    </source>
</evidence>
<dbReference type="Pfam" id="PF13671">
    <property type="entry name" value="AAA_33"/>
    <property type="match status" value="1"/>
</dbReference>
<reference evidence="3" key="1">
    <citation type="submission" date="2024-06" db="EMBL/GenBank/DDBJ databases">
        <title>Multi-omics analyses provide insights into the biosynthesis of the anticancer antibiotic pleurotin in Hohenbuehelia grisea.</title>
        <authorList>
            <person name="Weaver J.A."/>
            <person name="Alberti F."/>
        </authorList>
    </citation>
    <scope>NUCLEOTIDE SEQUENCE [LARGE SCALE GENOMIC DNA]</scope>
    <source>
        <strain evidence="3">T-177</strain>
    </source>
</reference>